<reference evidence="5" key="3">
    <citation type="submission" date="2025-09" db="UniProtKB">
        <authorList>
            <consortium name="Ensembl"/>
        </authorList>
    </citation>
    <scope>IDENTIFICATION</scope>
</reference>
<dbReference type="AlphaFoldDB" id="A0A8C8X923"/>
<evidence type="ECO:0000256" key="2">
    <source>
        <dbReference type="ARBA" id="ARBA00004613"/>
    </source>
</evidence>
<accession>A0A8C8X923</accession>
<evidence type="ECO:0000313" key="5">
    <source>
        <dbReference type="Ensembl" id="ENSPLOP00000014038.1"/>
    </source>
</evidence>
<evidence type="ECO:0000256" key="1">
    <source>
        <dbReference type="ARBA" id="ARBA00004496"/>
    </source>
</evidence>
<keyword evidence="6" id="KW-1185">Reference proteome</keyword>
<keyword evidence="4" id="KW-0964">Secreted</keyword>
<dbReference type="GO" id="GO:0005737">
    <property type="term" value="C:cytoplasm"/>
    <property type="evidence" value="ECO:0007669"/>
    <property type="project" value="UniProtKB-SubCell"/>
</dbReference>
<keyword evidence="3" id="KW-0963">Cytoplasm</keyword>
<organism evidence="5 6">
    <name type="scientific">Panthera leo</name>
    <name type="common">Lion</name>
    <dbReference type="NCBI Taxonomy" id="9689"/>
    <lineage>
        <taxon>Eukaryota</taxon>
        <taxon>Metazoa</taxon>
        <taxon>Chordata</taxon>
        <taxon>Craniata</taxon>
        <taxon>Vertebrata</taxon>
        <taxon>Euteleostomi</taxon>
        <taxon>Mammalia</taxon>
        <taxon>Eutheria</taxon>
        <taxon>Laurasiatheria</taxon>
        <taxon>Carnivora</taxon>
        <taxon>Feliformia</taxon>
        <taxon>Felidae</taxon>
        <taxon>Pantherinae</taxon>
        <taxon>Panthera</taxon>
    </lineage>
</organism>
<dbReference type="Ensembl" id="ENSPLOT00000015562.1">
    <property type="protein sequence ID" value="ENSPLOP00000014038.1"/>
    <property type="gene ID" value="ENSPLOG00000010291.1"/>
</dbReference>
<reference evidence="5" key="2">
    <citation type="submission" date="2025-08" db="UniProtKB">
        <authorList>
            <consortium name="Ensembl"/>
        </authorList>
    </citation>
    <scope>IDENTIFICATION</scope>
</reference>
<dbReference type="GeneTree" id="ENSGT01070000256500"/>
<evidence type="ECO:0000313" key="6">
    <source>
        <dbReference type="Proteomes" id="UP000694399"/>
    </source>
</evidence>
<name>A0A8C8X923_PANLE</name>
<dbReference type="GO" id="GO:0005576">
    <property type="term" value="C:extracellular region"/>
    <property type="evidence" value="ECO:0007669"/>
    <property type="project" value="UniProtKB-SubCell"/>
</dbReference>
<reference evidence="5" key="1">
    <citation type="journal article" date="2019" name="bioRxiv">
        <title>Long live the king: chromosome-level assembly of the lion (Panthera leo) using linked-read, Hi-C, and long read data.</title>
        <authorList>
            <person name="Armstrong E.E."/>
            <person name="Taylor R.W."/>
            <person name="Miller D.E."/>
            <person name="Kaelin C."/>
            <person name="Barsh G."/>
            <person name="Hadly E.A."/>
            <person name="Petrov D."/>
        </authorList>
    </citation>
    <scope>NUCLEOTIDE SEQUENCE [LARGE SCALE GENOMIC DNA]</scope>
</reference>
<protein>
    <submittedName>
        <fullName evidence="5">Uncharacterized protein</fullName>
    </submittedName>
</protein>
<proteinExistence type="predicted"/>
<comment type="subcellular location">
    <subcellularLocation>
        <location evidence="1">Cytoplasm</location>
    </subcellularLocation>
    <subcellularLocation>
        <location evidence="2">Secreted</location>
    </subcellularLocation>
</comment>
<evidence type="ECO:0000256" key="3">
    <source>
        <dbReference type="ARBA" id="ARBA00022490"/>
    </source>
</evidence>
<evidence type="ECO:0000256" key="4">
    <source>
        <dbReference type="ARBA" id="ARBA00022525"/>
    </source>
</evidence>
<sequence length="25" mass="3001">MATGGLYHLLLLIREIDLPVKRWEY</sequence>
<dbReference type="Proteomes" id="UP000694399">
    <property type="component" value="Chromosome B2"/>
</dbReference>
<dbReference type="Pfam" id="PF15040">
    <property type="entry name" value="Humanin"/>
    <property type="match status" value="1"/>
</dbReference>
<dbReference type="InterPro" id="IPR028139">
    <property type="entry name" value="Humanin"/>
</dbReference>